<reference evidence="3 4" key="1">
    <citation type="submission" date="2021-04" db="EMBL/GenBank/DDBJ databases">
        <title>Ruania sp. nov., isolated from sandy soil of mangrove forest.</title>
        <authorList>
            <person name="Ge X."/>
            <person name="Huang R."/>
            <person name="Liu W."/>
        </authorList>
    </citation>
    <scope>NUCLEOTIDE SEQUENCE [LARGE SCALE GENOMIC DNA]</scope>
    <source>
        <strain evidence="3 4">N2-46</strain>
    </source>
</reference>
<comment type="caution">
    <text evidence="3">The sequence shown here is derived from an EMBL/GenBank/DDBJ whole genome shotgun (WGS) entry which is preliminary data.</text>
</comment>
<proteinExistence type="predicted"/>
<dbReference type="RefSeq" id="WP_223408549.1">
    <property type="nucleotide sequence ID" value="NZ_JAGSHT010000017.1"/>
</dbReference>
<dbReference type="EMBL" id="JAGSHT010000017">
    <property type="protein sequence ID" value="MBZ2198101.1"/>
    <property type="molecule type" value="Genomic_DNA"/>
</dbReference>
<evidence type="ECO:0000256" key="2">
    <source>
        <dbReference type="SAM" id="Phobius"/>
    </source>
</evidence>
<feature type="region of interest" description="Disordered" evidence="1">
    <location>
        <begin position="1"/>
        <end position="24"/>
    </location>
</feature>
<feature type="transmembrane region" description="Helical" evidence="2">
    <location>
        <begin position="44"/>
        <end position="65"/>
    </location>
</feature>
<name>A0ABS7SFN9_9MICO</name>
<evidence type="ECO:0000313" key="3">
    <source>
        <dbReference type="EMBL" id="MBZ2198101.1"/>
    </source>
</evidence>
<sequence length="152" mass="15337">MPRTDPAEEFTVGGADDGAPNGLRGAAPVAAPGGRSNRAPGGPAAWIVASLALIAVGALVAPTVLPRASVAAFTAPVPSLQIWVTAAVPLATVRYPPLVDALDDVDWSGVVTCADPGDGPVSCVSERDGDIFINTDNGKWLLAPWPGLHPGD</sequence>
<protein>
    <submittedName>
        <fullName evidence="3">Uncharacterized protein</fullName>
    </submittedName>
</protein>
<evidence type="ECO:0000313" key="4">
    <source>
        <dbReference type="Proteomes" id="UP000826651"/>
    </source>
</evidence>
<keyword evidence="2" id="KW-0812">Transmembrane</keyword>
<accession>A0ABS7SFN9</accession>
<organism evidence="3 4">
    <name type="scientific">Occultella gossypii</name>
    <dbReference type="NCBI Taxonomy" id="2800820"/>
    <lineage>
        <taxon>Bacteria</taxon>
        <taxon>Bacillati</taxon>
        <taxon>Actinomycetota</taxon>
        <taxon>Actinomycetes</taxon>
        <taxon>Micrococcales</taxon>
        <taxon>Ruaniaceae</taxon>
        <taxon>Occultella</taxon>
    </lineage>
</organism>
<evidence type="ECO:0000256" key="1">
    <source>
        <dbReference type="SAM" id="MobiDB-lite"/>
    </source>
</evidence>
<keyword evidence="2" id="KW-0472">Membrane</keyword>
<keyword evidence="4" id="KW-1185">Reference proteome</keyword>
<dbReference type="Proteomes" id="UP000826651">
    <property type="component" value="Unassembled WGS sequence"/>
</dbReference>
<gene>
    <name evidence="3" type="ORF">KCQ71_18245</name>
</gene>
<keyword evidence="2" id="KW-1133">Transmembrane helix</keyword>